<organism evidence="3 4">
    <name type="scientific">Filimonas zeae</name>
    <dbReference type="NCBI Taxonomy" id="1737353"/>
    <lineage>
        <taxon>Bacteria</taxon>
        <taxon>Pseudomonadati</taxon>
        <taxon>Bacteroidota</taxon>
        <taxon>Chitinophagia</taxon>
        <taxon>Chitinophagales</taxon>
        <taxon>Chitinophagaceae</taxon>
        <taxon>Filimonas</taxon>
    </lineage>
</organism>
<dbReference type="PANTHER" id="PTHR30023:SF0">
    <property type="entry name" value="PENICILLIN-SENSITIVE CARBOXYPEPTIDASE A"/>
    <property type="match status" value="1"/>
</dbReference>
<dbReference type="SUPFAM" id="SSF56601">
    <property type="entry name" value="beta-lactamase/transpeptidase-like"/>
    <property type="match status" value="1"/>
</dbReference>
<evidence type="ECO:0000256" key="1">
    <source>
        <dbReference type="ARBA" id="ARBA00006096"/>
    </source>
</evidence>
<dbReference type="PRINTS" id="PR00922">
    <property type="entry name" value="DADACBPTASE3"/>
</dbReference>
<sequence length="389" mass="43743">MDLRTGAYLYNYQGDKYFIPASNMKLLTCYTAMKYLGDSLDGLEVVETRDALQLLPTGDPTLLHPDFAYQPVYDWLCKATKPLQAGAQRWNGNAWGTGWAWDDFTEDYMAERSALPIYGNLLTVSGRSGEKQVVPASFTSVITGNNQTGYINKLQRTLHENRFTYAATGNSYKPVTIPFITSDSLNMQLLADTLHKPIHWQQPADEATPEPEGNRTVIHSQPVDALLRIMMHRSDNFYAEQALLMAGRKRFNDMRTASVIQAMLEEDYSAMPQRPRWVDGSGLSRYNLITPQDLVWLLAKMSADFNWKRIAGILQTGDAGTLTGYYKAYAGRIYAKTGTLSNNIALSGYLLTRKNKVLAFSVLVNNHQAAASVIRRGVEQFLTDIIEEY</sequence>
<dbReference type="AlphaFoldDB" id="A0A917J3J8"/>
<dbReference type="GO" id="GO:0006508">
    <property type="term" value="P:proteolysis"/>
    <property type="evidence" value="ECO:0007669"/>
    <property type="project" value="InterPro"/>
</dbReference>
<proteinExistence type="inferred from homology"/>
<dbReference type="PANTHER" id="PTHR30023">
    <property type="entry name" value="D-ALANYL-D-ALANINE CARBOXYPEPTIDASE"/>
    <property type="match status" value="1"/>
</dbReference>
<dbReference type="EMBL" id="BMIB01000006">
    <property type="protein sequence ID" value="GGH80656.1"/>
    <property type="molecule type" value="Genomic_DNA"/>
</dbReference>
<comment type="similarity">
    <text evidence="1">Belongs to the peptidase S13 family.</text>
</comment>
<reference evidence="3" key="1">
    <citation type="journal article" date="2014" name="Int. J. Syst. Evol. Microbiol.">
        <title>Complete genome sequence of Corynebacterium casei LMG S-19264T (=DSM 44701T), isolated from a smear-ripened cheese.</title>
        <authorList>
            <consortium name="US DOE Joint Genome Institute (JGI-PGF)"/>
            <person name="Walter F."/>
            <person name="Albersmeier A."/>
            <person name="Kalinowski J."/>
            <person name="Ruckert C."/>
        </authorList>
    </citation>
    <scope>NUCLEOTIDE SEQUENCE</scope>
    <source>
        <strain evidence="3">CGMCC 1.15290</strain>
    </source>
</reference>
<dbReference type="GO" id="GO:0004185">
    <property type="term" value="F:serine-type carboxypeptidase activity"/>
    <property type="evidence" value="ECO:0007669"/>
    <property type="project" value="InterPro"/>
</dbReference>
<gene>
    <name evidence="3" type="primary">dacB</name>
    <name evidence="3" type="ORF">GCM10011379_51850</name>
</gene>
<comment type="caution">
    <text evidence="3">The sequence shown here is derived from an EMBL/GenBank/DDBJ whole genome shotgun (WGS) entry which is preliminary data.</text>
</comment>
<dbReference type="Pfam" id="PF02113">
    <property type="entry name" value="Peptidase_S13"/>
    <property type="match status" value="1"/>
</dbReference>
<dbReference type="InterPro" id="IPR000667">
    <property type="entry name" value="Peptidase_S13"/>
</dbReference>
<keyword evidence="4" id="KW-1185">Reference proteome</keyword>
<keyword evidence="2" id="KW-0378">Hydrolase</keyword>
<evidence type="ECO:0000256" key="2">
    <source>
        <dbReference type="ARBA" id="ARBA00022801"/>
    </source>
</evidence>
<name>A0A917J3J8_9BACT</name>
<evidence type="ECO:0000313" key="4">
    <source>
        <dbReference type="Proteomes" id="UP000627292"/>
    </source>
</evidence>
<dbReference type="Gene3D" id="3.40.710.10">
    <property type="entry name" value="DD-peptidase/beta-lactamase superfamily"/>
    <property type="match status" value="2"/>
</dbReference>
<protein>
    <submittedName>
        <fullName evidence="3">Peptidase M15</fullName>
    </submittedName>
</protein>
<dbReference type="Proteomes" id="UP000627292">
    <property type="component" value="Unassembled WGS sequence"/>
</dbReference>
<reference evidence="3" key="2">
    <citation type="submission" date="2020-09" db="EMBL/GenBank/DDBJ databases">
        <authorList>
            <person name="Sun Q."/>
            <person name="Zhou Y."/>
        </authorList>
    </citation>
    <scope>NUCLEOTIDE SEQUENCE</scope>
    <source>
        <strain evidence="3">CGMCC 1.15290</strain>
    </source>
</reference>
<accession>A0A917J3J8</accession>
<evidence type="ECO:0000313" key="3">
    <source>
        <dbReference type="EMBL" id="GGH80656.1"/>
    </source>
</evidence>
<dbReference type="InterPro" id="IPR012338">
    <property type="entry name" value="Beta-lactam/transpept-like"/>
</dbReference>
<dbReference type="GO" id="GO:0000270">
    <property type="term" value="P:peptidoglycan metabolic process"/>
    <property type="evidence" value="ECO:0007669"/>
    <property type="project" value="TreeGrafter"/>
</dbReference>